<evidence type="ECO:0000256" key="1">
    <source>
        <dbReference type="ARBA" id="ARBA00004443"/>
    </source>
</evidence>
<keyword evidence="6" id="KW-0249">Electron transport</keyword>
<comment type="subcellular location">
    <subcellularLocation>
        <location evidence="1">Mitochondrion inner membrane</location>
        <topology evidence="1">Peripheral membrane protein</topology>
        <orientation evidence="1">Matrix side</orientation>
    </subcellularLocation>
</comment>
<dbReference type="GO" id="GO:0022904">
    <property type="term" value="P:respiratory electron transport chain"/>
    <property type="evidence" value="ECO:0007669"/>
    <property type="project" value="InterPro"/>
</dbReference>
<reference evidence="10" key="1">
    <citation type="journal article" date="2018" name="Nat. Microbiol.">
        <title>Leveraging single-cell genomics to expand the fungal tree of life.</title>
        <authorList>
            <person name="Ahrendt S.R."/>
            <person name="Quandt C.A."/>
            <person name="Ciobanu D."/>
            <person name="Clum A."/>
            <person name="Salamov A."/>
            <person name="Andreopoulos B."/>
            <person name="Cheng J.F."/>
            <person name="Woyke T."/>
            <person name="Pelin A."/>
            <person name="Henrissat B."/>
            <person name="Reynolds N.K."/>
            <person name="Benny G.L."/>
            <person name="Smith M.E."/>
            <person name="James T.Y."/>
            <person name="Grigoriev I.V."/>
        </authorList>
    </citation>
    <scope>NUCLEOTIDE SEQUENCE [LARGE SCALE GENOMIC DNA]</scope>
    <source>
        <strain evidence="10">RSA 1356</strain>
    </source>
</reference>
<evidence type="ECO:0000256" key="3">
    <source>
        <dbReference type="ARBA" id="ARBA00022448"/>
    </source>
</evidence>
<evidence type="ECO:0000256" key="5">
    <source>
        <dbReference type="ARBA" id="ARBA00022792"/>
    </source>
</evidence>
<evidence type="ECO:0000256" key="7">
    <source>
        <dbReference type="ARBA" id="ARBA00023128"/>
    </source>
</evidence>
<sequence>MFPTRRLFQAVKQTTSIYGVAVHPSPRPHLISVYQQTLEALKPIPATAVYRQATEALTKQRLGVVEGTENVEEIERTLDVGQIEEVIMQAEDELKLISKMIQWKAWEPLEEPAPKGQWDFFSQPSVNKV</sequence>
<dbReference type="GO" id="GO:0005743">
    <property type="term" value="C:mitochondrial inner membrane"/>
    <property type="evidence" value="ECO:0007669"/>
    <property type="project" value="UniProtKB-SubCell"/>
</dbReference>
<dbReference type="AlphaFoldDB" id="A0A4P9XNK1"/>
<keyword evidence="7" id="KW-0496">Mitochondrion</keyword>
<dbReference type="PANTHER" id="PTHR12653">
    <property type="entry name" value="NADH-UBIQUINONE OXIDOREDUCTASE 13 KD-B SUBUNIT"/>
    <property type="match status" value="1"/>
</dbReference>
<dbReference type="InterPro" id="IPR006806">
    <property type="entry name" value="NDUFA5"/>
</dbReference>
<proteinExistence type="inferred from homology"/>
<organism evidence="9 10">
    <name type="scientific">Thamnocephalis sphaerospora</name>
    <dbReference type="NCBI Taxonomy" id="78915"/>
    <lineage>
        <taxon>Eukaryota</taxon>
        <taxon>Fungi</taxon>
        <taxon>Fungi incertae sedis</taxon>
        <taxon>Zoopagomycota</taxon>
        <taxon>Zoopagomycotina</taxon>
        <taxon>Zoopagomycetes</taxon>
        <taxon>Zoopagales</taxon>
        <taxon>Sigmoideomycetaceae</taxon>
        <taxon>Thamnocephalis</taxon>
    </lineage>
</organism>
<dbReference type="OrthoDB" id="286811at2759"/>
<evidence type="ECO:0000313" key="10">
    <source>
        <dbReference type="Proteomes" id="UP000271241"/>
    </source>
</evidence>
<accession>A0A4P9XNK1</accession>
<dbReference type="PANTHER" id="PTHR12653:SF0">
    <property type="entry name" value="NADH DEHYDROGENASE [UBIQUINONE] 1 ALPHA SUBCOMPLEX SUBUNIT 5"/>
    <property type="match status" value="1"/>
</dbReference>
<keyword evidence="10" id="KW-1185">Reference proteome</keyword>
<keyword evidence="3" id="KW-0813">Transport</keyword>
<evidence type="ECO:0000256" key="8">
    <source>
        <dbReference type="ARBA" id="ARBA00023136"/>
    </source>
</evidence>
<keyword evidence="8" id="KW-0472">Membrane</keyword>
<name>A0A4P9XNK1_9FUNG</name>
<keyword evidence="4" id="KW-0679">Respiratory chain</keyword>
<evidence type="ECO:0000256" key="6">
    <source>
        <dbReference type="ARBA" id="ARBA00022982"/>
    </source>
</evidence>
<gene>
    <name evidence="9" type="ORF">THASP1DRAFT_30639</name>
</gene>
<protein>
    <submittedName>
        <fullName evidence="9">ETC complex I subunit conserved region-domain-containing protein</fullName>
    </submittedName>
</protein>
<dbReference type="STRING" id="78915.A0A4P9XNK1"/>
<evidence type="ECO:0000313" key="9">
    <source>
        <dbReference type="EMBL" id="RKP07553.1"/>
    </source>
</evidence>
<evidence type="ECO:0000256" key="4">
    <source>
        <dbReference type="ARBA" id="ARBA00022660"/>
    </source>
</evidence>
<dbReference type="Proteomes" id="UP000271241">
    <property type="component" value="Unassembled WGS sequence"/>
</dbReference>
<dbReference type="EMBL" id="KZ992703">
    <property type="protein sequence ID" value="RKP07553.1"/>
    <property type="molecule type" value="Genomic_DNA"/>
</dbReference>
<dbReference type="Pfam" id="PF04716">
    <property type="entry name" value="ETC_C1_NDUFA5"/>
    <property type="match status" value="1"/>
</dbReference>
<comment type="similarity">
    <text evidence="2">Belongs to the complex I NDUFA5 subunit family.</text>
</comment>
<evidence type="ECO:0000256" key="2">
    <source>
        <dbReference type="ARBA" id="ARBA00010261"/>
    </source>
</evidence>
<keyword evidence="5" id="KW-0999">Mitochondrion inner membrane</keyword>